<comment type="catalytic activity">
    <reaction evidence="5">
        <text>dTDP-beta-L-rhamnose + NADP(+) = dTDP-4-dehydro-beta-L-rhamnose + NADPH + H(+)</text>
        <dbReference type="Rhea" id="RHEA:21796"/>
        <dbReference type="ChEBI" id="CHEBI:15378"/>
        <dbReference type="ChEBI" id="CHEBI:57510"/>
        <dbReference type="ChEBI" id="CHEBI:57783"/>
        <dbReference type="ChEBI" id="CHEBI:58349"/>
        <dbReference type="ChEBI" id="CHEBI:62830"/>
        <dbReference type="EC" id="1.1.1.133"/>
    </reaction>
</comment>
<dbReference type="RefSeq" id="WP_264810561.1">
    <property type="nucleotide sequence ID" value="NZ_CP110226.1"/>
</dbReference>
<keyword evidence="6" id="KW-0521">NADP</keyword>
<comment type="pathway">
    <text evidence="1 6">Carbohydrate biosynthesis; dTDP-L-rhamnose biosynthesis.</text>
</comment>
<evidence type="ECO:0000256" key="5">
    <source>
        <dbReference type="ARBA" id="ARBA00048200"/>
    </source>
</evidence>
<keyword evidence="9" id="KW-1185">Reference proteome</keyword>
<dbReference type="Proteomes" id="UP001163156">
    <property type="component" value="Chromosome"/>
</dbReference>
<dbReference type="InterPro" id="IPR029903">
    <property type="entry name" value="RmlD-like-bd"/>
</dbReference>
<sequence>MKNIVVTGKDGQLGSEFQALAAHFPEMNFHFSDYKELDITNVDAVFGYFEEVQPDLVINCAAYTAVDKAEEDADKAEAVNATGVKHLVEGCEKFGSRLIHISTDYVFDGSKNVPYTEEDAVQPLGMYGETKRAGELAVLDSKIQALVLRTSWVYSSSGNNFVKTMLRLGAEREALGVVYDQAGSPTYARDLAVAILEIAQKEEKWPDTTALYHFSNEGAISWFDFAVAIMEEGGLSCKVNPILSAEYPTPTARPHYSVLDKGAVKKDFGIEIPYWRVSLKECITKLIK</sequence>
<dbReference type="SUPFAM" id="SSF51735">
    <property type="entry name" value="NAD(P)-binding Rossmann-fold domains"/>
    <property type="match status" value="1"/>
</dbReference>
<comment type="function">
    <text evidence="6">Catalyzes the reduction of dTDP-6-deoxy-L-lyxo-4-hexulose to yield dTDP-L-rhamnose.</text>
</comment>
<organism evidence="8 9">
    <name type="scientific">Algoriphagus halophytocola</name>
    <dbReference type="NCBI Taxonomy" id="2991499"/>
    <lineage>
        <taxon>Bacteria</taxon>
        <taxon>Pseudomonadati</taxon>
        <taxon>Bacteroidota</taxon>
        <taxon>Cytophagia</taxon>
        <taxon>Cytophagales</taxon>
        <taxon>Cyclobacteriaceae</taxon>
        <taxon>Algoriphagus</taxon>
    </lineage>
</organism>
<evidence type="ECO:0000259" key="7">
    <source>
        <dbReference type="Pfam" id="PF04321"/>
    </source>
</evidence>
<keyword evidence="6 8" id="KW-0560">Oxidoreductase</keyword>
<evidence type="ECO:0000313" key="8">
    <source>
        <dbReference type="EMBL" id="UZD23870.1"/>
    </source>
</evidence>
<accession>A0ABY6MJA4</accession>
<evidence type="ECO:0000256" key="1">
    <source>
        <dbReference type="ARBA" id="ARBA00004781"/>
    </source>
</evidence>
<dbReference type="PANTHER" id="PTHR10491:SF4">
    <property type="entry name" value="METHIONINE ADENOSYLTRANSFERASE 2 SUBUNIT BETA"/>
    <property type="match status" value="1"/>
</dbReference>
<dbReference type="Gene3D" id="3.40.50.720">
    <property type="entry name" value="NAD(P)-binding Rossmann-like Domain"/>
    <property type="match status" value="1"/>
</dbReference>
<dbReference type="Gene3D" id="3.90.25.10">
    <property type="entry name" value="UDP-galactose 4-epimerase, domain 1"/>
    <property type="match status" value="1"/>
</dbReference>
<evidence type="ECO:0000313" key="9">
    <source>
        <dbReference type="Proteomes" id="UP001163156"/>
    </source>
</evidence>
<dbReference type="CDD" id="cd05254">
    <property type="entry name" value="dTDP_HR_like_SDR_e"/>
    <property type="match status" value="1"/>
</dbReference>
<protein>
    <recommendedName>
        <fullName evidence="4 6">dTDP-4-dehydrorhamnose reductase</fullName>
        <ecNumber evidence="3 6">1.1.1.133</ecNumber>
    </recommendedName>
</protein>
<dbReference type="EC" id="1.1.1.133" evidence="3 6"/>
<dbReference type="PANTHER" id="PTHR10491">
    <property type="entry name" value="DTDP-4-DEHYDRORHAMNOSE REDUCTASE"/>
    <property type="match status" value="1"/>
</dbReference>
<evidence type="ECO:0000256" key="6">
    <source>
        <dbReference type="RuleBase" id="RU364082"/>
    </source>
</evidence>
<name>A0ABY6MJA4_9BACT</name>
<evidence type="ECO:0000256" key="2">
    <source>
        <dbReference type="ARBA" id="ARBA00010944"/>
    </source>
</evidence>
<comment type="similarity">
    <text evidence="2 6">Belongs to the dTDP-4-dehydrorhamnose reductase family.</text>
</comment>
<dbReference type="Pfam" id="PF04321">
    <property type="entry name" value="RmlD_sub_bind"/>
    <property type="match status" value="1"/>
</dbReference>
<feature type="domain" description="RmlD-like substrate binding" evidence="7">
    <location>
        <begin position="3"/>
        <end position="286"/>
    </location>
</feature>
<dbReference type="NCBIfam" id="TIGR01214">
    <property type="entry name" value="rmlD"/>
    <property type="match status" value="1"/>
</dbReference>
<dbReference type="InterPro" id="IPR036291">
    <property type="entry name" value="NAD(P)-bd_dom_sf"/>
</dbReference>
<evidence type="ECO:0000256" key="3">
    <source>
        <dbReference type="ARBA" id="ARBA00012929"/>
    </source>
</evidence>
<reference evidence="8" key="1">
    <citation type="submission" date="2022-10" db="EMBL/GenBank/DDBJ databases">
        <title>Algoriphagus sp. a novel bacteria isolate from halophytes salicornia europaea.</title>
        <authorList>
            <person name="Peng Y."/>
            <person name="Jiang L."/>
            <person name="Lee J."/>
        </authorList>
    </citation>
    <scope>NUCLEOTIDE SEQUENCE</scope>
    <source>
        <strain evidence="8">TR-M5</strain>
    </source>
</reference>
<proteinExistence type="inferred from homology"/>
<dbReference type="InterPro" id="IPR005913">
    <property type="entry name" value="dTDP_dehydrorham_reduct"/>
</dbReference>
<gene>
    <name evidence="8" type="primary">rfbD</name>
    <name evidence="8" type="ORF">OM944_05100</name>
</gene>
<dbReference type="GO" id="GO:0008831">
    <property type="term" value="F:dTDP-4-dehydrorhamnose reductase activity"/>
    <property type="evidence" value="ECO:0007669"/>
    <property type="project" value="UniProtKB-EC"/>
</dbReference>
<dbReference type="EMBL" id="CP110226">
    <property type="protein sequence ID" value="UZD23870.1"/>
    <property type="molecule type" value="Genomic_DNA"/>
</dbReference>
<evidence type="ECO:0000256" key="4">
    <source>
        <dbReference type="ARBA" id="ARBA00017099"/>
    </source>
</evidence>